<dbReference type="Gene3D" id="3.40.525.10">
    <property type="entry name" value="CRAL-TRIO lipid binding domain"/>
    <property type="match status" value="1"/>
</dbReference>
<keyword evidence="3" id="KW-1185">Reference proteome</keyword>
<proteinExistence type="predicted"/>
<dbReference type="CDD" id="cd00170">
    <property type="entry name" value="SEC14"/>
    <property type="match status" value="1"/>
</dbReference>
<feature type="domain" description="CRAL-TRIO" evidence="1">
    <location>
        <begin position="50"/>
        <end position="220"/>
    </location>
</feature>
<organism evidence="2 3">
    <name type="scientific">Orchesella dallaii</name>
    <dbReference type="NCBI Taxonomy" id="48710"/>
    <lineage>
        <taxon>Eukaryota</taxon>
        <taxon>Metazoa</taxon>
        <taxon>Ecdysozoa</taxon>
        <taxon>Arthropoda</taxon>
        <taxon>Hexapoda</taxon>
        <taxon>Collembola</taxon>
        <taxon>Entomobryomorpha</taxon>
        <taxon>Entomobryoidea</taxon>
        <taxon>Orchesellidae</taxon>
        <taxon>Orchesellinae</taxon>
        <taxon>Orchesella</taxon>
    </lineage>
</organism>
<dbReference type="InterPro" id="IPR051064">
    <property type="entry name" value="SEC14/CRAL-TRIO_domain"/>
</dbReference>
<evidence type="ECO:0000313" key="3">
    <source>
        <dbReference type="Proteomes" id="UP001642540"/>
    </source>
</evidence>
<sequence length="220" mass="25742">MAALEQDDFTLIRFLRARNHDLDKSEDMLRKSIEWRVANNISQYLLWKPSSPKFEDHSPFVCTGLDKEGSAVIYAPFGRWDTRQKLELGLKEDCYNYTYYMLENIMYHIRSSKNGKMTFIADQSGLSYWNVAHVETGQVFYAAFKTFEQNYPEILKVAYVINAPWLFQAVFNFLRPVFTGNTLSKIHIFNGDKGKYLAEMKKLIPEESMPSECMGMKKKY</sequence>
<dbReference type="EMBL" id="CAXLJM020000014">
    <property type="protein sequence ID" value="CAL8080482.1"/>
    <property type="molecule type" value="Genomic_DNA"/>
</dbReference>
<evidence type="ECO:0000313" key="2">
    <source>
        <dbReference type="EMBL" id="CAL8080482.1"/>
    </source>
</evidence>
<dbReference type="SMART" id="SM01100">
    <property type="entry name" value="CRAL_TRIO_N"/>
    <property type="match status" value="1"/>
</dbReference>
<comment type="caution">
    <text evidence="2">The sequence shown here is derived from an EMBL/GenBank/DDBJ whole genome shotgun (WGS) entry which is preliminary data.</text>
</comment>
<dbReference type="InterPro" id="IPR036273">
    <property type="entry name" value="CRAL/TRIO_N_dom_sf"/>
</dbReference>
<dbReference type="SUPFAM" id="SSF46938">
    <property type="entry name" value="CRAL/TRIO N-terminal domain"/>
    <property type="match status" value="1"/>
</dbReference>
<accession>A0ABP1PZU7</accession>
<dbReference type="PANTHER" id="PTHR23324:SF83">
    <property type="entry name" value="SEC14-LIKE PROTEIN 2"/>
    <property type="match status" value="1"/>
</dbReference>
<dbReference type="InterPro" id="IPR036865">
    <property type="entry name" value="CRAL-TRIO_dom_sf"/>
</dbReference>
<evidence type="ECO:0000259" key="1">
    <source>
        <dbReference type="PROSITE" id="PS50191"/>
    </source>
</evidence>
<dbReference type="Pfam" id="PF03765">
    <property type="entry name" value="CRAL_TRIO_N"/>
    <property type="match status" value="1"/>
</dbReference>
<protein>
    <recommendedName>
        <fullName evidence="1">CRAL-TRIO domain-containing protein</fullName>
    </recommendedName>
</protein>
<dbReference type="InterPro" id="IPR011074">
    <property type="entry name" value="CRAL/TRIO_N_dom"/>
</dbReference>
<dbReference type="SUPFAM" id="SSF52087">
    <property type="entry name" value="CRAL/TRIO domain"/>
    <property type="match status" value="1"/>
</dbReference>
<dbReference type="Proteomes" id="UP001642540">
    <property type="component" value="Unassembled WGS sequence"/>
</dbReference>
<name>A0ABP1PZU7_9HEXA</name>
<gene>
    <name evidence="2" type="ORF">ODALV1_LOCUS4659</name>
</gene>
<dbReference type="Pfam" id="PF00650">
    <property type="entry name" value="CRAL_TRIO"/>
    <property type="match status" value="1"/>
</dbReference>
<dbReference type="SMART" id="SM00516">
    <property type="entry name" value="SEC14"/>
    <property type="match status" value="1"/>
</dbReference>
<dbReference type="PROSITE" id="PS50191">
    <property type="entry name" value="CRAL_TRIO"/>
    <property type="match status" value="1"/>
</dbReference>
<dbReference type="InterPro" id="IPR001251">
    <property type="entry name" value="CRAL-TRIO_dom"/>
</dbReference>
<dbReference type="PRINTS" id="PR00180">
    <property type="entry name" value="CRETINALDHBP"/>
</dbReference>
<dbReference type="PANTHER" id="PTHR23324">
    <property type="entry name" value="SEC14 RELATED PROTEIN"/>
    <property type="match status" value="1"/>
</dbReference>
<reference evidence="2 3" key="1">
    <citation type="submission" date="2024-08" db="EMBL/GenBank/DDBJ databases">
        <authorList>
            <person name="Cucini C."/>
            <person name="Frati F."/>
        </authorList>
    </citation>
    <scope>NUCLEOTIDE SEQUENCE [LARGE SCALE GENOMIC DNA]</scope>
</reference>